<dbReference type="EMBL" id="LPBJ01000047">
    <property type="protein sequence ID" value="KVP98356.1"/>
    <property type="molecule type" value="Genomic_DNA"/>
</dbReference>
<dbReference type="Gene3D" id="6.20.330.10">
    <property type="match status" value="1"/>
</dbReference>
<comment type="caution">
    <text evidence="7">The sequence shown here is derived from an EMBL/GenBank/DDBJ whole genome shotgun (WGS) entry which is preliminary data.</text>
</comment>
<evidence type="ECO:0000313" key="7">
    <source>
        <dbReference type="EMBL" id="KVP98356.1"/>
    </source>
</evidence>
<name>A0AAW3MTS5_9BURK</name>
<keyword evidence="8" id="KW-1185">Reference proteome</keyword>
<dbReference type="GO" id="GO:0008236">
    <property type="term" value="F:serine-type peptidase activity"/>
    <property type="evidence" value="ECO:0007669"/>
    <property type="project" value="UniProtKB-KW"/>
</dbReference>
<dbReference type="InterPro" id="IPR002142">
    <property type="entry name" value="Peptidase_S49"/>
</dbReference>
<accession>A0AAW3MTS5</accession>
<feature type="domain" description="Peptidase S49" evidence="6">
    <location>
        <begin position="116"/>
        <end position="257"/>
    </location>
</feature>
<keyword evidence="5" id="KW-0812">Transmembrane</keyword>
<protein>
    <recommendedName>
        <fullName evidence="6">Peptidase S49 domain-containing protein</fullName>
    </recommendedName>
</protein>
<dbReference type="Pfam" id="PF01343">
    <property type="entry name" value="Peptidase_S49"/>
    <property type="match status" value="1"/>
</dbReference>
<dbReference type="PANTHER" id="PTHR42987:SF8">
    <property type="entry name" value="PROTEINASE"/>
    <property type="match status" value="1"/>
</dbReference>
<organism evidence="7 8">
    <name type="scientific">Burkholderia ubonensis</name>
    <dbReference type="NCBI Taxonomy" id="101571"/>
    <lineage>
        <taxon>Bacteria</taxon>
        <taxon>Pseudomonadati</taxon>
        <taxon>Pseudomonadota</taxon>
        <taxon>Betaproteobacteria</taxon>
        <taxon>Burkholderiales</taxon>
        <taxon>Burkholderiaceae</taxon>
        <taxon>Burkholderia</taxon>
        <taxon>Burkholderia cepacia complex</taxon>
    </lineage>
</organism>
<dbReference type="InterPro" id="IPR047272">
    <property type="entry name" value="S49_SppA_C"/>
</dbReference>
<proteinExistence type="inferred from homology"/>
<evidence type="ECO:0000256" key="3">
    <source>
        <dbReference type="ARBA" id="ARBA00022801"/>
    </source>
</evidence>
<dbReference type="Proteomes" id="UP000056453">
    <property type="component" value="Unassembled WGS sequence"/>
</dbReference>
<comment type="similarity">
    <text evidence="1">Belongs to the peptidase S49 family.</text>
</comment>
<keyword evidence="3" id="KW-0378">Hydrolase</keyword>
<evidence type="ECO:0000256" key="5">
    <source>
        <dbReference type="SAM" id="Phobius"/>
    </source>
</evidence>
<keyword evidence="4" id="KW-0720">Serine protease</keyword>
<evidence type="ECO:0000313" key="8">
    <source>
        <dbReference type="Proteomes" id="UP000056453"/>
    </source>
</evidence>
<dbReference type="AlphaFoldDB" id="A0AAW3MTS5"/>
<dbReference type="PANTHER" id="PTHR42987">
    <property type="entry name" value="PEPTIDASE S49"/>
    <property type="match status" value="1"/>
</dbReference>
<gene>
    <name evidence="7" type="ORF">WJ96_07500</name>
</gene>
<evidence type="ECO:0000259" key="6">
    <source>
        <dbReference type="Pfam" id="PF01343"/>
    </source>
</evidence>
<reference evidence="7 8" key="1">
    <citation type="submission" date="2015-11" db="EMBL/GenBank/DDBJ databases">
        <title>Expanding the genomic diversity of Burkholderia species for the development of highly accurate diagnostics.</title>
        <authorList>
            <person name="Sahl J."/>
            <person name="Keim P."/>
            <person name="Wagner D."/>
        </authorList>
    </citation>
    <scope>NUCLEOTIDE SEQUENCE [LARGE SCALE GENOMIC DNA]</scope>
    <source>
        <strain evidence="7 8">MSMB1808WGS</strain>
    </source>
</reference>
<dbReference type="Gene3D" id="3.90.226.10">
    <property type="entry name" value="2-enoyl-CoA Hydratase, Chain A, domain 1"/>
    <property type="match status" value="1"/>
</dbReference>
<dbReference type="InterPro" id="IPR029045">
    <property type="entry name" value="ClpP/crotonase-like_dom_sf"/>
</dbReference>
<dbReference type="CDD" id="cd07023">
    <property type="entry name" value="S49_Sppa_N_C"/>
    <property type="match status" value="1"/>
</dbReference>
<evidence type="ECO:0000256" key="2">
    <source>
        <dbReference type="ARBA" id="ARBA00022670"/>
    </source>
</evidence>
<feature type="transmembrane region" description="Helical" evidence="5">
    <location>
        <begin position="16"/>
        <end position="34"/>
    </location>
</feature>
<evidence type="ECO:0000256" key="4">
    <source>
        <dbReference type="ARBA" id="ARBA00022825"/>
    </source>
</evidence>
<dbReference type="RefSeq" id="WP_059925603.1">
    <property type="nucleotide sequence ID" value="NZ_LPBG01000047.1"/>
</dbReference>
<keyword evidence="5" id="KW-0472">Membrane</keyword>
<keyword evidence="5" id="KW-1133">Transmembrane helix</keyword>
<dbReference type="SUPFAM" id="SSF52096">
    <property type="entry name" value="ClpP/crotonase"/>
    <property type="match status" value="1"/>
</dbReference>
<dbReference type="GO" id="GO:0006508">
    <property type="term" value="P:proteolysis"/>
    <property type="evidence" value="ECO:0007669"/>
    <property type="project" value="UniProtKB-KW"/>
</dbReference>
<keyword evidence="2" id="KW-0645">Protease</keyword>
<evidence type="ECO:0000256" key="1">
    <source>
        <dbReference type="ARBA" id="ARBA00008683"/>
    </source>
</evidence>
<sequence>MAELLKERKRDRRASVLKAGFFVVAVLVYFWYWSSMFNLGGMQSDVDVTKPYANVVKISGTIGPNAETSFESVAPLLKRAFEDPTAKGVVLAINSPGGTPVQASLIHDLIVDLKTQTHKPVIAVGEDMMTSGAYMIAVAADKLIVNRSTVTGSVGVISAGFGFNGLMDKLGIERRVATAGQSKNLLDPFSPQTDNGIAKQRELLTAIHGHFIDIVKAGRGERLKLDTPGLFEGTVWTGEDAVKIGVVDELGDLQHSAKKYIGVDQTQTLARRKPMLETLLSTAGVKVMSAVIDSSVQTPMATVQ</sequence>